<accession>A0ABT8BQM8</accession>
<feature type="transmembrane region" description="Helical" evidence="1">
    <location>
        <begin position="21"/>
        <end position="40"/>
    </location>
</feature>
<sequence>MQFNINLCPWRESQRKTKTRRLAVMHVAAVGIFALCVWIVDGHLENQLNLQQFRLSQLSNLKEHLEKRQRALQELHSTLTEVRLDLEDIHGLNRQRYNAFRLLNLLPKEIPDGVYLDKVTLTNNRVSVAGFSSDTGSISKLLESLNKTSDVDSVTIQSIRHRQLRFQSLYQTFALSFSLVDLKHASL</sequence>
<keyword evidence="1" id="KW-1133">Transmembrane helix</keyword>
<dbReference type="EMBL" id="JAUFQC010000001">
    <property type="protein sequence ID" value="MDN3608410.1"/>
    <property type="molecule type" value="Genomic_DNA"/>
</dbReference>
<keyword evidence="1" id="KW-0472">Membrane</keyword>
<gene>
    <name evidence="2" type="ORF">QWZ16_01285</name>
</gene>
<protein>
    <submittedName>
        <fullName evidence="2">PilN domain-containing protein</fullName>
    </submittedName>
</protein>
<proteinExistence type="predicted"/>
<keyword evidence="3" id="KW-1185">Reference proteome</keyword>
<keyword evidence="1" id="KW-0812">Transmembrane</keyword>
<dbReference type="Proteomes" id="UP001238540">
    <property type="component" value="Unassembled WGS sequence"/>
</dbReference>
<evidence type="ECO:0000313" key="3">
    <source>
        <dbReference type="Proteomes" id="UP001238540"/>
    </source>
</evidence>
<dbReference type="Pfam" id="PF05137">
    <property type="entry name" value="PilN"/>
    <property type="match status" value="1"/>
</dbReference>
<dbReference type="InterPro" id="IPR052534">
    <property type="entry name" value="Extracell_DNA_Util/SecSys_Comp"/>
</dbReference>
<dbReference type="PANTHER" id="PTHR40278:SF1">
    <property type="entry name" value="DNA UTILIZATION PROTEIN HOFN"/>
    <property type="match status" value="1"/>
</dbReference>
<evidence type="ECO:0000256" key="1">
    <source>
        <dbReference type="SAM" id="Phobius"/>
    </source>
</evidence>
<dbReference type="InterPro" id="IPR007813">
    <property type="entry name" value="PilN"/>
</dbReference>
<dbReference type="RefSeq" id="WP_076588935.1">
    <property type="nucleotide sequence ID" value="NZ_JABEYA020000016.1"/>
</dbReference>
<dbReference type="PANTHER" id="PTHR40278">
    <property type="entry name" value="DNA UTILIZATION PROTEIN HOFN"/>
    <property type="match status" value="1"/>
</dbReference>
<name>A0ABT8BQM8_9VIBR</name>
<evidence type="ECO:0000313" key="2">
    <source>
        <dbReference type="EMBL" id="MDN3608410.1"/>
    </source>
</evidence>
<comment type="caution">
    <text evidence="2">The sequence shown here is derived from an EMBL/GenBank/DDBJ whole genome shotgun (WGS) entry which is preliminary data.</text>
</comment>
<reference evidence="3" key="1">
    <citation type="journal article" date="2019" name="Int. J. Syst. Evol. Microbiol.">
        <title>The Global Catalogue of Microorganisms (GCM) 10K type strain sequencing project: providing services to taxonomists for standard genome sequencing and annotation.</title>
        <authorList>
            <consortium name="The Broad Institute Genomics Platform"/>
            <consortium name="The Broad Institute Genome Sequencing Center for Infectious Disease"/>
            <person name="Wu L."/>
            <person name="Ma J."/>
        </authorList>
    </citation>
    <scope>NUCLEOTIDE SEQUENCE [LARGE SCALE GENOMIC DNA]</scope>
    <source>
        <strain evidence="3">CECT 7398</strain>
    </source>
</reference>
<organism evidence="2 3">
    <name type="scientific">Vibrio ostreicida</name>
    <dbReference type="NCBI Taxonomy" id="526588"/>
    <lineage>
        <taxon>Bacteria</taxon>
        <taxon>Pseudomonadati</taxon>
        <taxon>Pseudomonadota</taxon>
        <taxon>Gammaproteobacteria</taxon>
        <taxon>Vibrionales</taxon>
        <taxon>Vibrionaceae</taxon>
        <taxon>Vibrio</taxon>
    </lineage>
</organism>